<feature type="compositionally biased region" description="Polar residues" evidence="1">
    <location>
        <begin position="307"/>
        <end position="324"/>
    </location>
</feature>
<feature type="compositionally biased region" description="Acidic residues" evidence="1">
    <location>
        <begin position="326"/>
        <end position="335"/>
    </location>
</feature>
<sequence length="1070" mass="116123">MPPVEDAELIERIRATNAGDKENDLSAWTCRRCKKNDGGTNSRATSSVTSGREQSTTSVSSDATVISPRSSTGVEVGPNSSSATKPPSQRVVAPKAAGQPLVVRLESGLHLGARPTVDLGPIGADAGQISVKQVMSPRTFSAKRAKPAISTTQPPLKVHVPTKRSYEQRSQPPAEDAEMTDVDAPSEKHLDSPTREKMLSQVPLVPPRAISSDDSRQLTTPSLGALEDDQMEVQISPATSFMHGSQSALHAANRPTSRSRVTSIEATVNKQPSTCIATPVQSRNEQGPSQPRIQPTSPLSGRPSRAPSVQIQQPANNEDVNMQDQGADDDDDDDLYGPPVERRIIRILPSLAEELREQRRAKLGKAALLAKLVEVATPANTNRAPPMPSNDVRSESALVVPRPAASRAAEKGTADSPPDPVKSIRVPVPEHTAHRRLLPTNAYRAHISETRLPTTPHRLHSSVSAATRIEPSSAVAGAKRSVHAEPPAPQKRIKTALPHNKSPAIALAPTPILVGSQPRDTQLPQDQPVTKKLAHTDAPAAEKRPRTDSTCDHTPKATLVAHATSTFKPALPRQVPSATLIFKAPGLPATARGGTIQAKVSTAKYPGYTSLHGIPASGRFKSLITSSKLPPKGQGQVRLNDSTPIALPTASNALGSHSGLTFPTIYIPPLLNISLPPKASERKRVHRWAIILSVLTDEDRKVCSLVSRMFRYAVYLSAAHILSKKYSGQRLTAIFEQYSQSMTNMWPYLRLRDREVSSRRQVYKQSFLGRYRDSISFDPLSERLWSSPDNEKQVQMALRYVLTRMWFAVSVGSYGHDSSTWAKSVVKDVQEIVKGQIWQVDVQCSGTTEAFYVLETTCEVIGHPPSLALSELASRSIVRSDWSAYISPHLLQGSLSTVPGRGSLQDSIKWSNSEDYDRGISKAWLRRVSDEGEIGASKRIVAEKYIMACVVSNGISGQWMSSSAMAQEFAGLPNNDTPNSRPTARSVNMYLPAHHHVESIHFAMSKGQDLHPAVAVVQTPSREYFVLRDNGMQGPVTYDIHSSPVVVLSTLFCSAVNMPSVAVVPLLWGL</sequence>
<dbReference type="HOGENOM" id="CLU_287704_0_0_1"/>
<feature type="region of interest" description="Disordered" evidence="1">
    <location>
        <begin position="513"/>
        <end position="553"/>
    </location>
</feature>
<proteinExistence type="predicted"/>
<evidence type="ECO:0000313" key="3">
    <source>
        <dbReference type="Proteomes" id="UP000053820"/>
    </source>
</evidence>
<feature type="region of interest" description="Disordered" evidence="1">
    <location>
        <begin position="402"/>
        <end position="425"/>
    </location>
</feature>
<name>A0A0C9WFT2_9AGAM</name>
<dbReference type="OrthoDB" id="2368680at2759"/>
<feature type="compositionally biased region" description="Basic and acidic residues" evidence="1">
    <location>
        <begin position="185"/>
        <end position="198"/>
    </location>
</feature>
<gene>
    <name evidence="2" type="ORF">HYDPIDRAFT_167784</name>
</gene>
<reference evidence="2 3" key="1">
    <citation type="submission" date="2014-04" db="EMBL/GenBank/DDBJ databases">
        <title>Evolutionary Origins and Diversification of the Mycorrhizal Mutualists.</title>
        <authorList>
            <consortium name="DOE Joint Genome Institute"/>
            <consortium name="Mycorrhizal Genomics Consortium"/>
            <person name="Kohler A."/>
            <person name="Kuo A."/>
            <person name="Nagy L.G."/>
            <person name="Floudas D."/>
            <person name="Copeland A."/>
            <person name="Barry K.W."/>
            <person name="Cichocki N."/>
            <person name="Veneault-Fourrey C."/>
            <person name="LaButti K."/>
            <person name="Lindquist E.A."/>
            <person name="Lipzen A."/>
            <person name="Lundell T."/>
            <person name="Morin E."/>
            <person name="Murat C."/>
            <person name="Riley R."/>
            <person name="Ohm R."/>
            <person name="Sun H."/>
            <person name="Tunlid A."/>
            <person name="Henrissat B."/>
            <person name="Grigoriev I.V."/>
            <person name="Hibbett D.S."/>
            <person name="Martin F."/>
        </authorList>
    </citation>
    <scope>NUCLEOTIDE SEQUENCE [LARGE SCALE GENOMIC DNA]</scope>
    <source>
        <strain evidence="2 3">MD-312</strain>
    </source>
</reference>
<organism evidence="2 3">
    <name type="scientific">Hydnomerulius pinastri MD-312</name>
    <dbReference type="NCBI Taxonomy" id="994086"/>
    <lineage>
        <taxon>Eukaryota</taxon>
        <taxon>Fungi</taxon>
        <taxon>Dikarya</taxon>
        <taxon>Basidiomycota</taxon>
        <taxon>Agaricomycotina</taxon>
        <taxon>Agaricomycetes</taxon>
        <taxon>Agaricomycetidae</taxon>
        <taxon>Boletales</taxon>
        <taxon>Boletales incertae sedis</taxon>
        <taxon>Leucogyrophana</taxon>
    </lineage>
</organism>
<protein>
    <submittedName>
        <fullName evidence="2">Uncharacterized protein</fullName>
    </submittedName>
</protein>
<dbReference type="AlphaFoldDB" id="A0A0C9WFT2"/>
<feature type="compositionally biased region" description="Polar residues" evidence="1">
    <location>
        <begin position="38"/>
        <end position="87"/>
    </location>
</feature>
<feature type="region of interest" description="Disordered" evidence="1">
    <location>
        <begin position="242"/>
        <end position="338"/>
    </location>
</feature>
<keyword evidence="3" id="KW-1185">Reference proteome</keyword>
<feature type="compositionally biased region" description="Polar residues" evidence="1">
    <location>
        <begin position="518"/>
        <end position="528"/>
    </location>
</feature>
<accession>A0A0C9WFT2</accession>
<evidence type="ECO:0000256" key="1">
    <source>
        <dbReference type="SAM" id="MobiDB-lite"/>
    </source>
</evidence>
<dbReference type="Proteomes" id="UP000053820">
    <property type="component" value="Unassembled WGS sequence"/>
</dbReference>
<feature type="compositionally biased region" description="Basic and acidic residues" evidence="1">
    <location>
        <begin position="540"/>
        <end position="553"/>
    </location>
</feature>
<evidence type="ECO:0000313" key="2">
    <source>
        <dbReference type="EMBL" id="KIJ64462.1"/>
    </source>
</evidence>
<dbReference type="EMBL" id="KN839846">
    <property type="protein sequence ID" value="KIJ64462.1"/>
    <property type="molecule type" value="Genomic_DNA"/>
</dbReference>
<feature type="region of interest" description="Disordered" evidence="1">
    <location>
        <begin position="143"/>
        <end position="230"/>
    </location>
</feature>
<feature type="compositionally biased region" description="Polar residues" evidence="1">
    <location>
        <begin position="242"/>
        <end position="299"/>
    </location>
</feature>
<feature type="region of interest" description="Disordered" evidence="1">
    <location>
        <begin position="32"/>
        <end position="95"/>
    </location>
</feature>